<dbReference type="EMBL" id="UOFW01000217">
    <property type="protein sequence ID" value="VAX07769.1"/>
    <property type="molecule type" value="Genomic_DNA"/>
</dbReference>
<reference evidence="1" key="1">
    <citation type="submission" date="2018-06" db="EMBL/GenBank/DDBJ databases">
        <authorList>
            <person name="Zhirakovskaya E."/>
        </authorList>
    </citation>
    <scope>NUCLEOTIDE SEQUENCE</scope>
</reference>
<sequence length="38" mass="4620">MYNKLLRMVFFKKIIQPQTVSKRDEFQNNVGKLYNILT</sequence>
<name>A0A3B1AP93_9ZZZZ</name>
<gene>
    <name evidence="1" type="ORF">MNBD_ALPHA03-414</name>
</gene>
<organism evidence="1">
    <name type="scientific">hydrothermal vent metagenome</name>
    <dbReference type="NCBI Taxonomy" id="652676"/>
    <lineage>
        <taxon>unclassified sequences</taxon>
        <taxon>metagenomes</taxon>
        <taxon>ecological metagenomes</taxon>
    </lineage>
</organism>
<evidence type="ECO:0000313" key="1">
    <source>
        <dbReference type="EMBL" id="VAX07769.1"/>
    </source>
</evidence>
<protein>
    <submittedName>
        <fullName evidence="1">Uncharacterized protein</fullName>
    </submittedName>
</protein>
<proteinExistence type="predicted"/>
<accession>A0A3B1AP93</accession>
<dbReference type="AlphaFoldDB" id="A0A3B1AP93"/>